<dbReference type="EMBL" id="PYOY01000003">
    <property type="protein sequence ID" value="PSX07901.1"/>
    <property type="molecule type" value="Genomic_DNA"/>
</dbReference>
<proteinExistence type="predicted"/>
<dbReference type="AlphaFoldDB" id="A0A855SH91"/>
<accession>A0A855SH91</accession>
<name>A0A855SH91_PHOAN</name>
<dbReference type="Proteomes" id="UP000241440">
    <property type="component" value="Unassembled WGS sequence"/>
</dbReference>
<gene>
    <name evidence="2" type="ORF">C0W41_07770</name>
</gene>
<evidence type="ECO:0000313" key="2">
    <source>
        <dbReference type="EMBL" id="PSX07901.1"/>
    </source>
</evidence>
<keyword evidence="1" id="KW-0812">Transmembrane</keyword>
<dbReference type="RefSeq" id="WP_045082078.1">
    <property type="nucleotide sequence ID" value="NZ_JZSX01000001.1"/>
</dbReference>
<sequence>MYVPVCSVAIVNNDCPVGWTVHYIAQASLTTSDVSQLVIAGIIPMVTAYAFRAVRLSIHD</sequence>
<evidence type="ECO:0000313" key="3">
    <source>
        <dbReference type="Proteomes" id="UP000241440"/>
    </source>
</evidence>
<keyword evidence="1" id="KW-0472">Membrane</keyword>
<comment type="caution">
    <text evidence="2">The sequence shown here is derived from an EMBL/GenBank/DDBJ whole genome shotgun (WGS) entry which is preliminary data.</text>
</comment>
<evidence type="ECO:0000256" key="1">
    <source>
        <dbReference type="SAM" id="Phobius"/>
    </source>
</evidence>
<protein>
    <submittedName>
        <fullName evidence="2">Uncharacterized protein</fullName>
    </submittedName>
</protein>
<feature type="transmembrane region" description="Helical" evidence="1">
    <location>
        <begin position="34"/>
        <end position="54"/>
    </location>
</feature>
<keyword evidence="1" id="KW-1133">Transmembrane helix</keyword>
<organism evidence="2 3">
    <name type="scientific">Photobacterium angustum</name>
    <dbReference type="NCBI Taxonomy" id="661"/>
    <lineage>
        <taxon>Bacteria</taxon>
        <taxon>Pseudomonadati</taxon>
        <taxon>Pseudomonadota</taxon>
        <taxon>Gammaproteobacteria</taxon>
        <taxon>Vibrionales</taxon>
        <taxon>Vibrionaceae</taxon>
        <taxon>Photobacterium</taxon>
    </lineage>
</organism>
<dbReference type="GeneID" id="61230253"/>
<reference evidence="2 3" key="1">
    <citation type="submission" date="2018-01" db="EMBL/GenBank/DDBJ databases">
        <title>Whole genome sequencing of Histamine producing bacteria.</title>
        <authorList>
            <person name="Butler K."/>
        </authorList>
    </citation>
    <scope>NUCLEOTIDE SEQUENCE [LARGE SCALE GENOMIC DNA]</scope>
    <source>
        <strain evidence="2 3">A2-1</strain>
    </source>
</reference>